<reference evidence="1" key="1">
    <citation type="submission" date="2021-03" db="EMBL/GenBank/DDBJ databases">
        <title>Evolutionary innovations through gain and loss of genes in the ectomycorrhizal Boletales.</title>
        <authorList>
            <person name="Wu G."/>
            <person name="Miyauchi S."/>
            <person name="Morin E."/>
            <person name="Yang Z.-L."/>
            <person name="Xu J."/>
            <person name="Martin F.M."/>
        </authorList>
    </citation>
    <scope>NUCLEOTIDE SEQUENCE</scope>
    <source>
        <strain evidence="1">BR01</strain>
    </source>
</reference>
<name>A0A8I2YUL1_9AGAM</name>
<proteinExistence type="predicted"/>
<sequence length="218" mass="24551">MLLPHGLLLDNPLSCLTASNLCGTIWSQGTTQFGRSARPFGARVQGRRRTEAGRSVCQLRARQARQFTCLRWWRQRRGKHALRWCAARQHAHARLVAFSVPMLQFISQLDLKGCTVDTKSVFVEQTTSNRHAGLRYRTECFPPDQGGRLKGTLATPVKALGNVNPNVLPAWTRSKHAYRGDASCRRRSTRRRCLVSSTAGLCCMKVLVDAYQQRVCVK</sequence>
<dbReference type="Proteomes" id="UP000683000">
    <property type="component" value="Unassembled WGS sequence"/>
</dbReference>
<comment type="caution">
    <text evidence="1">The sequence shown here is derived from an EMBL/GenBank/DDBJ whole genome shotgun (WGS) entry which is preliminary data.</text>
</comment>
<evidence type="ECO:0000313" key="2">
    <source>
        <dbReference type="Proteomes" id="UP000683000"/>
    </source>
</evidence>
<dbReference type="EMBL" id="JAGFBS010000004">
    <property type="protein sequence ID" value="KAG6379659.1"/>
    <property type="molecule type" value="Genomic_DNA"/>
</dbReference>
<organism evidence="1 2">
    <name type="scientific">Boletus reticuloceps</name>
    <dbReference type="NCBI Taxonomy" id="495285"/>
    <lineage>
        <taxon>Eukaryota</taxon>
        <taxon>Fungi</taxon>
        <taxon>Dikarya</taxon>
        <taxon>Basidiomycota</taxon>
        <taxon>Agaricomycotina</taxon>
        <taxon>Agaricomycetes</taxon>
        <taxon>Agaricomycetidae</taxon>
        <taxon>Boletales</taxon>
        <taxon>Boletineae</taxon>
        <taxon>Boletaceae</taxon>
        <taxon>Boletoideae</taxon>
        <taxon>Boletus</taxon>
    </lineage>
</organism>
<evidence type="ECO:0000313" key="1">
    <source>
        <dbReference type="EMBL" id="KAG6379659.1"/>
    </source>
</evidence>
<accession>A0A8I2YUL1</accession>
<protein>
    <submittedName>
        <fullName evidence="1">Uncharacterized protein</fullName>
    </submittedName>
</protein>
<gene>
    <name evidence="1" type="ORF">JVT61DRAFT_10179</name>
</gene>
<dbReference type="AlphaFoldDB" id="A0A8I2YUL1"/>
<keyword evidence="2" id="KW-1185">Reference proteome</keyword>